<feature type="domain" description="Adenosine deaminase" evidence="6">
    <location>
        <begin position="2"/>
        <end position="240"/>
    </location>
</feature>
<feature type="non-terminal residue" evidence="7">
    <location>
        <position position="241"/>
    </location>
</feature>
<dbReference type="InterPro" id="IPR001365">
    <property type="entry name" value="A_deaminase_dom"/>
</dbReference>
<evidence type="ECO:0000313" key="7">
    <source>
        <dbReference type="EMBL" id="SVE29399.1"/>
    </source>
</evidence>
<comment type="similarity">
    <text evidence="2">Belongs to the metallo-dependent hydrolases superfamily. Adenosine and AMP deaminases family.</text>
</comment>
<keyword evidence="3" id="KW-0479">Metal-binding</keyword>
<dbReference type="InterPro" id="IPR006650">
    <property type="entry name" value="A/AMP_deam_AS"/>
</dbReference>
<dbReference type="PANTHER" id="PTHR43114">
    <property type="entry name" value="ADENINE DEAMINASE"/>
    <property type="match status" value="1"/>
</dbReference>
<evidence type="ECO:0000256" key="5">
    <source>
        <dbReference type="ARBA" id="ARBA00022833"/>
    </source>
</evidence>
<sequence length="241" mass="26360">IYAETFISPDHAAEMGMSYEDVLSGCAQGIDDAEREFGIIGRIIVTCVRHLGPQQAVRIAQLMVDEPHPYIVGFGMGGDESQYVASDFTPAFQIAIDAGYPCTVHAGELCGSESVWDAINHLPMISRIGHGVRSAEDGELIKTLVNRKISLEICPGSNLALALYPDWKSHPLNHILEAGISVSLNSDDPPFFNTSVGKEYQNGAEHFNLDLKQLLYISHMAMESSFADTKTKAHLVKQINE</sequence>
<comment type="cofactor">
    <cofactor evidence="1">
        <name>Zn(2+)</name>
        <dbReference type="ChEBI" id="CHEBI:29105"/>
    </cofactor>
</comment>
<dbReference type="Pfam" id="PF00962">
    <property type="entry name" value="A_deaminase"/>
    <property type="match status" value="1"/>
</dbReference>
<dbReference type="PANTHER" id="PTHR43114:SF6">
    <property type="entry name" value="ADENINE DEAMINASE"/>
    <property type="match status" value="1"/>
</dbReference>
<organism evidence="7">
    <name type="scientific">marine metagenome</name>
    <dbReference type="NCBI Taxonomy" id="408172"/>
    <lineage>
        <taxon>unclassified sequences</taxon>
        <taxon>metagenomes</taxon>
        <taxon>ecological metagenomes</taxon>
    </lineage>
</organism>
<name>A0A383CBG9_9ZZZZ</name>
<keyword evidence="5" id="KW-0862">Zinc</keyword>
<evidence type="ECO:0000259" key="6">
    <source>
        <dbReference type="Pfam" id="PF00962"/>
    </source>
</evidence>
<dbReference type="InterPro" id="IPR006330">
    <property type="entry name" value="Ado/ade_deaminase"/>
</dbReference>
<proteinExistence type="inferred from homology"/>
<dbReference type="GO" id="GO:0046872">
    <property type="term" value="F:metal ion binding"/>
    <property type="evidence" value="ECO:0007669"/>
    <property type="project" value="UniProtKB-KW"/>
</dbReference>
<feature type="non-terminal residue" evidence="7">
    <location>
        <position position="1"/>
    </location>
</feature>
<evidence type="ECO:0000256" key="4">
    <source>
        <dbReference type="ARBA" id="ARBA00022801"/>
    </source>
</evidence>
<evidence type="ECO:0000256" key="2">
    <source>
        <dbReference type="ARBA" id="ARBA00006676"/>
    </source>
</evidence>
<gene>
    <name evidence="7" type="ORF">METZ01_LOCUS482253</name>
</gene>
<dbReference type="GO" id="GO:0009168">
    <property type="term" value="P:purine ribonucleoside monophosphate biosynthetic process"/>
    <property type="evidence" value="ECO:0007669"/>
    <property type="project" value="InterPro"/>
</dbReference>
<evidence type="ECO:0000256" key="1">
    <source>
        <dbReference type="ARBA" id="ARBA00001947"/>
    </source>
</evidence>
<dbReference type="NCBIfam" id="TIGR01430">
    <property type="entry name" value="aden_deam"/>
    <property type="match status" value="1"/>
</dbReference>
<dbReference type="PROSITE" id="PS00485">
    <property type="entry name" value="A_DEAMINASE"/>
    <property type="match status" value="1"/>
</dbReference>
<dbReference type="GO" id="GO:0019239">
    <property type="term" value="F:deaminase activity"/>
    <property type="evidence" value="ECO:0007669"/>
    <property type="project" value="InterPro"/>
</dbReference>
<reference evidence="7" key="1">
    <citation type="submission" date="2018-05" db="EMBL/GenBank/DDBJ databases">
        <authorList>
            <person name="Lanie J.A."/>
            <person name="Ng W.-L."/>
            <person name="Kazmierczak K.M."/>
            <person name="Andrzejewski T.M."/>
            <person name="Davidsen T.M."/>
            <person name="Wayne K.J."/>
            <person name="Tettelin H."/>
            <person name="Glass J.I."/>
            <person name="Rusch D."/>
            <person name="Podicherti R."/>
            <person name="Tsui H.-C.T."/>
            <person name="Winkler M.E."/>
        </authorList>
    </citation>
    <scope>NUCLEOTIDE SEQUENCE</scope>
</reference>
<keyword evidence="4" id="KW-0378">Hydrolase</keyword>
<dbReference type="SUPFAM" id="SSF51556">
    <property type="entry name" value="Metallo-dependent hydrolases"/>
    <property type="match status" value="1"/>
</dbReference>
<dbReference type="EMBL" id="UINC01207351">
    <property type="protein sequence ID" value="SVE29399.1"/>
    <property type="molecule type" value="Genomic_DNA"/>
</dbReference>
<accession>A0A383CBG9</accession>
<dbReference type="Gene3D" id="3.20.20.140">
    <property type="entry name" value="Metal-dependent hydrolases"/>
    <property type="match status" value="1"/>
</dbReference>
<dbReference type="AlphaFoldDB" id="A0A383CBG9"/>
<dbReference type="InterPro" id="IPR032466">
    <property type="entry name" value="Metal_Hydrolase"/>
</dbReference>
<evidence type="ECO:0000256" key="3">
    <source>
        <dbReference type="ARBA" id="ARBA00022723"/>
    </source>
</evidence>
<protein>
    <recommendedName>
        <fullName evidence="6">Adenosine deaminase domain-containing protein</fullName>
    </recommendedName>
</protein>
<dbReference type="GO" id="GO:0016814">
    <property type="term" value="F:hydrolase activity, acting on carbon-nitrogen (but not peptide) bonds, in cyclic amidines"/>
    <property type="evidence" value="ECO:0007669"/>
    <property type="project" value="UniProtKB-ARBA"/>
</dbReference>